<dbReference type="InterPro" id="IPR049900">
    <property type="entry name" value="PKS_mFAS_DH"/>
</dbReference>
<dbReference type="InterPro" id="IPR042104">
    <property type="entry name" value="PKS_dehydratase_sf"/>
</dbReference>
<dbReference type="Pfam" id="PF00109">
    <property type="entry name" value="ketoacyl-synt"/>
    <property type="match status" value="1"/>
</dbReference>
<dbReference type="SMART" id="SM00825">
    <property type="entry name" value="PKS_KS"/>
    <property type="match status" value="1"/>
</dbReference>
<dbReference type="Pfam" id="PF21089">
    <property type="entry name" value="PKS_DH_N"/>
    <property type="match status" value="1"/>
</dbReference>
<dbReference type="InterPro" id="IPR036736">
    <property type="entry name" value="ACP-like_sf"/>
</dbReference>
<dbReference type="Pfam" id="PF14765">
    <property type="entry name" value="PS-DH"/>
    <property type="match status" value="1"/>
</dbReference>
<evidence type="ECO:0000256" key="4">
    <source>
        <dbReference type="PROSITE-ProRule" id="PRU01363"/>
    </source>
</evidence>
<feature type="active site" description="Proton acceptor; for dehydratase activity" evidence="4">
    <location>
        <position position="603"/>
    </location>
</feature>
<dbReference type="InterPro" id="IPR020841">
    <property type="entry name" value="PKS_Beta-ketoAc_synthase_dom"/>
</dbReference>
<evidence type="ECO:0000313" key="9">
    <source>
        <dbReference type="Proteomes" id="UP000823046"/>
    </source>
</evidence>
<keyword evidence="3" id="KW-0808">Transferase</keyword>
<gene>
    <name evidence="8" type="ORF">IE077_004370</name>
</gene>
<dbReference type="Gene3D" id="3.90.180.10">
    <property type="entry name" value="Medium-chain alcohol dehydrogenases, catalytic domain"/>
    <property type="match status" value="1"/>
</dbReference>
<dbReference type="SUPFAM" id="SSF53901">
    <property type="entry name" value="Thiolase-like"/>
    <property type="match status" value="1"/>
</dbReference>
<evidence type="ECO:0000256" key="3">
    <source>
        <dbReference type="ARBA" id="ARBA00022679"/>
    </source>
</evidence>
<dbReference type="SMART" id="SM00826">
    <property type="entry name" value="PKS_DH"/>
    <property type="match status" value="1"/>
</dbReference>
<evidence type="ECO:0000313" key="8">
    <source>
        <dbReference type="EMBL" id="KAF8817748.1"/>
    </source>
</evidence>
<dbReference type="InterPro" id="IPR036291">
    <property type="entry name" value="NAD(P)-bd_dom_sf"/>
</dbReference>
<feature type="domain" description="Ketosynthase family 3 (KS3)" evidence="6">
    <location>
        <begin position="120"/>
        <end position="541"/>
    </location>
</feature>
<dbReference type="Proteomes" id="UP000823046">
    <property type="component" value="Unassembled WGS sequence"/>
</dbReference>
<evidence type="ECO:0000256" key="1">
    <source>
        <dbReference type="ARBA" id="ARBA00022450"/>
    </source>
</evidence>
<evidence type="ECO:0000256" key="2">
    <source>
        <dbReference type="ARBA" id="ARBA00022553"/>
    </source>
</evidence>
<keyword evidence="1" id="KW-0596">Phosphopantetheine</keyword>
<dbReference type="InterPro" id="IPR011032">
    <property type="entry name" value="GroES-like_sf"/>
</dbReference>
<dbReference type="SMART" id="SM01294">
    <property type="entry name" value="PKS_PP_betabranch"/>
    <property type="match status" value="1"/>
</dbReference>
<dbReference type="PROSITE" id="PS52019">
    <property type="entry name" value="PKS_MFAS_DH"/>
    <property type="match status" value="1"/>
</dbReference>
<dbReference type="InterPro" id="IPR016039">
    <property type="entry name" value="Thiolase-like"/>
</dbReference>
<dbReference type="CDD" id="cd00833">
    <property type="entry name" value="PKS"/>
    <property type="match status" value="1"/>
</dbReference>
<dbReference type="InterPro" id="IPR050091">
    <property type="entry name" value="PKS_NRPS_Biosynth_Enz"/>
</dbReference>
<comment type="caution">
    <text evidence="8">The sequence shown here is derived from an EMBL/GenBank/DDBJ whole genome shotgun (WGS) entry which is preliminary data.</text>
</comment>
<accession>A0ABQ7J3T7</accession>
<feature type="active site" description="Proton donor; for dehydratase activity" evidence="4">
    <location>
        <position position="788"/>
    </location>
</feature>
<dbReference type="Pfam" id="PF02801">
    <property type="entry name" value="Ketoacyl-synt_C"/>
    <property type="match status" value="1"/>
</dbReference>
<sequence>NSAIVSDSTLLLKSFSRTDRLSVVSSTVLELTSAALGSSSAPLMDAPLQELGIDSIGAVDLRNAISSRLGVKLPATAMFDYPTLNALIEFINNTLADQYSEVGNAESLSDSVYIPYRRTDTGVAVLGAGCRLPGSSSSASAFFEMMQSGIDCGAEIPLTRWNMFAFYSQDASEADCCYARQANFIDNVEMFDNSAFSISPIETKLMDPQQRLMLEVTYEAIVNSGYTKEGVCGQEFGVFLGSSCCDWQMIEVPCGPFSGTGSAAAILPNRVSYVFGFRGPSVMFDTACSSSLVALDAAVDKIQSNNCSGAIVGGVNLLLSPHYFVAFCKARMLSPDCRCRSFDIRANGYARGEGVVAFMLKSLEDARRERKPILAIVRGTAVNHDGRSASLTAPNGPSQQEVCRTALRKGGIRPGDVSIVESHGTGTSLGDPIEMGALKAVYGQSHSQSDAPLFIGALKTNIGHLEGAAGAAGFLKLILCLQYQEIPPNLHFETLNPYIDISNFSAVFPKAVTPLPTTTKLIGALSSFGFGGTNVHVVVEEAPEQVNIEPLKNDAKIQWNHIPHPWTPAFHPTLGRVMKTNQADATVFEADIRVDVGKLLAQHVIVNQAIVPGALFLETMCAAFSSKPEIYVRSRGLIVTDHSKVVALENIEFLRPLVLQPHNTNYLQKFQIIKAKIDNENLITISGYDTEDDRETVHATGKLCRDIALDLKEESLEDSDSFSAEEYSPISVNDFYRRLRQRGLNLGPTFKSITELLVCGKKVKARVTLPGGITSCVAGFRVHPCILDACFQSVAALISKNDESARADNTERLSSDFSLMVPFTIEKAIMRSLNGRVNDLRVSATLISRQENQAIANIQMLTADGQCVAALTGVAMRTIDLTPVAAIPREMTWCAEWECTNPVQVAAHLSGQILLVAHTEQEMEVQLIEREIQARMHETGILKSIAKSEFLSDDDLMQTDRWQTILFSLFDENENEITALENVLLITQRLMTKLHGNMPYLWVITRGTQNVSPSSLTNPRHAGVWSFVRTARLEMEMQFGKQIKLGCADIDPKCNLGDALALLISQQTENPYEAEVAIKMDAMGSHAEPVMNRYVPRLVKLQMTTRGCCELHMADRGTLSNLSIRPQAMISRVMPLQENVEIRVRAVGLNFRDVLNVMGLYPGDPGPPGGDCAGTVVSV</sequence>
<dbReference type="InterPro" id="IPR049551">
    <property type="entry name" value="PKS_DH_C"/>
</dbReference>
<feature type="non-terminal residue" evidence="8">
    <location>
        <position position="1179"/>
    </location>
</feature>
<organism evidence="8 9">
    <name type="scientific">Cardiosporidium cionae</name>
    <dbReference type="NCBI Taxonomy" id="476202"/>
    <lineage>
        <taxon>Eukaryota</taxon>
        <taxon>Sar</taxon>
        <taxon>Alveolata</taxon>
        <taxon>Apicomplexa</taxon>
        <taxon>Aconoidasida</taxon>
        <taxon>Nephromycida</taxon>
        <taxon>Cardiosporidium</taxon>
    </lineage>
</organism>
<dbReference type="PROSITE" id="PS50075">
    <property type="entry name" value="CARRIER"/>
    <property type="match status" value="1"/>
</dbReference>
<dbReference type="Gene3D" id="3.40.47.10">
    <property type="match status" value="1"/>
</dbReference>
<dbReference type="PROSITE" id="PS00012">
    <property type="entry name" value="PHOSPHOPANTETHEINE"/>
    <property type="match status" value="1"/>
</dbReference>
<dbReference type="Pfam" id="PF00550">
    <property type="entry name" value="PP-binding"/>
    <property type="match status" value="1"/>
</dbReference>
<dbReference type="Gene3D" id="3.10.129.110">
    <property type="entry name" value="Polyketide synthase dehydratase"/>
    <property type="match status" value="1"/>
</dbReference>
<dbReference type="SUPFAM" id="SSF47336">
    <property type="entry name" value="ACP-like"/>
    <property type="match status" value="1"/>
</dbReference>
<dbReference type="SMART" id="SM00823">
    <property type="entry name" value="PKS_PP"/>
    <property type="match status" value="1"/>
</dbReference>
<dbReference type="PROSITE" id="PS52004">
    <property type="entry name" value="KS3_2"/>
    <property type="match status" value="1"/>
</dbReference>
<feature type="domain" description="PKS/mFAS DH" evidence="7">
    <location>
        <begin position="571"/>
        <end position="885"/>
    </location>
</feature>
<dbReference type="Gene3D" id="3.40.50.720">
    <property type="entry name" value="NAD(P)-binding Rossmann-like Domain"/>
    <property type="match status" value="1"/>
</dbReference>
<dbReference type="InterPro" id="IPR014030">
    <property type="entry name" value="Ketoacyl_synth_N"/>
</dbReference>
<protein>
    <submittedName>
        <fullName evidence="8">Type I fatty acid synthase</fullName>
    </submittedName>
</protein>
<dbReference type="PANTHER" id="PTHR43775">
    <property type="entry name" value="FATTY ACID SYNTHASE"/>
    <property type="match status" value="1"/>
</dbReference>
<dbReference type="SUPFAM" id="SSF51735">
    <property type="entry name" value="NAD(P)-binding Rossmann-fold domains"/>
    <property type="match status" value="1"/>
</dbReference>
<dbReference type="InterPro" id="IPR014031">
    <property type="entry name" value="Ketoacyl_synth_C"/>
</dbReference>
<evidence type="ECO:0000259" key="6">
    <source>
        <dbReference type="PROSITE" id="PS52004"/>
    </source>
</evidence>
<dbReference type="PROSITE" id="PS00606">
    <property type="entry name" value="KS3_1"/>
    <property type="match status" value="1"/>
</dbReference>
<evidence type="ECO:0000259" key="7">
    <source>
        <dbReference type="PROSITE" id="PS52019"/>
    </source>
</evidence>
<feature type="domain" description="Carrier" evidence="5">
    <location>
        <begin position="15"/>
        <end position="95"/>
    </location>
</feature>
<feature type="region of interest" description="C-terminal hotdog fold" evidence="4">
    <location>
        <begin position="727"/>
        <end position="885"/>
    </location>
</feature>
<evidence type="ECO:0000259" key="5">
    <source>
        <dbReference type="PROSITE" id="PS50075"/>
    </source>
</evidence>
<dbReference type="InterPro" id="IPR006162">
    <property type="entry name" value="Ppantetheine_attach_site"/>
</dbReference>
<dbReference type="Gene3D" id="1.10.1200.10">
    <property type="entry name" value="ACP-like"/>
    <property type="match status" value="1"/>
</dbReference>
<dbReference type="InterPro" id="IPR020806">
    <property type="entry name" value="PKS_PP-bd"/>
</dbReference>
<proteinExistence type="predicted"/>
<dbReference type="InterPro" id="IPR049552">
    <property type="entry name" value="PKS_DH_N"/>
</dbReference>
<dbReference type="EMBL" id="JADAQX010001571">
    <property type="protein sequence ID" value="KAF8817748.1"/>
    <property type="molecule type" value="Genomic_DNA"/>
</dbReference>
<dbReference type="SUPFAM" id="SSF50129">
    <property type="entry name" value="GroES-like"/>
    <property type="match status" value="1"/>
</dbReference>
<dbReference type="InterPro" id="IPR020807">
    <property type="entry name" value="PKS_DH"/>
</dbReference>
<reference evidence="8 9" key="1">
    <citation type="journal article" date="2020" name="bioRxiv">
        <title>Metabolic contributions of an alphaproteobacterial endosymbiont in the apicomplexan Cardiosporidium cionae.</title>
        <authorList>
            <person name="Hunter E.S."/>
            <person name="Paight C.J."/>
            <person name="Lane C.E."/>
        </authorList>
    </citation>
    <scope>NUCLEOTIDE SEQUENCE [LARGE SCALE GENOMIC DNA]</scope>
    <source>
        <strain evidence="8">ESH_2018</strain>
    </source>
</reference>
<dbReference type="InterPro" id="IPR009081">
    <property type="entry name" value="PP-bd_ACP"/>
</dbReference>
<keyword evidence="9" id="KW-1185">Reference proteome</keyword>
<keyword evidence="2" id="KW-0597">Phosphoprotein</keyword>
<dbReference type="InterPro" id="IPR018201">
    <property type="entry name" value="Ketoacyl_synth_AS"/>
</dbReference>
<feature type="region of interest" description="N-terminal hotdog fold" evidence="4">
    <location>
        <begin position="571"/>
        <end position="710"/>
    </location>
</feature>
<name>A0ABQ7J3T7_9APIC</name>
<feature type="non-terminal residue" evidence="8">
    <location>
        <position position="1"/>
    </location>
</feature>
<dbReference type="PANTHER" id="PTHR43775:SF37">
    <property type="entry name" value="SI:DKEY-61P9.11"/>
    <property type="match status" value="1"/>
</dbReference>